<comment type="caution">
    <text evidence="2">The sequence shown here is derived from an EMBL/GenBank/DDBJ whole genome shotgun (WGS) entry which is preliminary data.</text>
</comment>
<evidence type="ECO:0000313" key="2">
    <source>
        <dbReference type="EMBL" id="MBM0106476.1"/>
    </source>
</evidence>
<organism evidence="2 3">
    <name type="scientific">Steroidobacter gossypii</name>
    <dbReference type="NCBI Taxonomy" id="2805490"/>
    <lineage>
        <taxon>Bacteria</taxon>
        <taxon>Pseudomonadati</taxon>
        <taxon>Pseudomonadota</taxon>
        <taxon>Gammaproteobacteria</taxon>
        <taxon>Steroidobacterales</taxon>
        <taxon>Steroidobacteraceae</taxon>
        <taxon>Steroidobacter</taxon>
    </lineage>
</organism>
<accession>A0ABS1WZT7</accession>
<reference evidence="2 3" key="1">
    <citation type="journal article" date="2021" name="Int. J. Syst. Evol. Microbiol.">
        <title>Steroidobacter gossypii sp. nov., isolated from soil of cotton cropping field.</title>
        <authorList>
            <person name="Huang R."/>
            <person name="Yang S."/>
            <person name="Zhen C."/>
            <person name="Liu W."/>
        </authorList>
    </citation>
    <scope>NUCLEOTIDE SEQUENCE [LARGE SCALE GENOMIC DNA]</scope>
    <source>
        <strain evidence="2 3">S1-65</strain>
    </source>
</reference>
<dbReference type="Proteomes" id="UP000661077">
    <property type="component" value="Unassembled WGS sequence"/>
</dbReference>
<dbReference type="Pfam" id="PF03050">
    <property type="entry name" value="DDE_Tnp_IS66"/>
    <property type="match status" value="1"/>
</dbReference>
<name>A0ABS1WZT7_9GAMM</name>
<sequence>MRASGYIRIDETPVQVLKSDANGTQQWVRVAGPPGQRLILFEHDPSQSAQVAARLLEGARGYVQSDGCEA</sequence>
<proteinExistence type="predicted"/>
<keyword evidence="3" id="KW-1185">Reference proteome</keyword>
<evidence type="ECO:0000313" key="3">
    <source>
        <dbReference type="Proteomes" id="UP000661077"/>
    </source>
</evidence>
<dbReference type="EMBL" id="JAEVLS010000003">
    <property type="protein sequence ID" value="MBM0106476.1"/>
    <property type="molecule type" value="Genomic_DNA"/>
</dbReference>
<feature type="domain" description="Transposase IS66 central" evidence="1">
    <location>
        <begin position="2"/>
        <end position="67"/>
    </location>
</feature>
<protein>
    <submittedName>
        <fullName evidence="2">Transposase</fullName>
    </submittedName>
</protein>
<dbReference type="InterPro" id="IPR004291">
    <property type="entry name" value="Transposase_IS66_central"/>
</dbReference>
<evidence type="ECO:0000259" key="1">
    <source>
        <dbReference type="Pfam" id="PF03050"/>
    </source>
</evidence>
<gene>
    <name evidence="2" type="ORF">JM946_17240</name>
</gene>
<dbReference type="RefSeq" id="WP_203168573.1">
    <property type="nucleotide sequence ID" value="NZ_JAEVLS010000003.1"/>
</dbReference>